<evidence type="ECO:0000313" key="4">
    <source>
        <dbReference type="EnsemblMetazoa" id="GBRI017856-PA"/>
    </source>
</evidence>
<feature type="compositionally biased region" description="Low complexity" evidence="1">
    <location>
        <begin position="133"/>
        <end position="146"/>
    </location>
</feature>
<reference evidence="4" key="2">
    <citation type="submission" date="2020-05" db="UniProtKB">
        <authorList>
            <consortium name="EnsemblMetazoa"/>
        </authorList>
    </citation>
    <scope>IDENTIFICATION</scope>
    <source>
        <strain evidence="4">IAEA</strain>
    </source>
</reference>
<sequence length="289" mass="31968">MKIFFGLWFMTMAMAGSLITAIPLNAVNRKLSRQMEFSTSSSLTSEQTGYPEAGFRPRIPFELPNQRKSKEVIENIDDVTRSTTSITEDAVINMPATVYGLPEELDDVLIIDAEVIPIPAEDFQPPHAKSVQDFTSSTDNDNSLDTDAIADLPATQQTTSTKTENRNTKQDPLIIYGAPELNLNFPKSDVETVSVEQIDGNNFEGPSLQQQSSDEARQIPAETYGVPELSDLDTGLKVDLTEAGIQFEILKPTTGRSARLIILPLPRSSYLGRLKTQDYQRANGRLLKL</sequence>
<feature type="chain" id="PRO_5012588235" evidence="2">
    <location>
        <begin position="16"/>
        <end position="289"/>
    </location>
</feature>
<name>A0A1A9WFI7_9MUSC</name>
<reference evidence="5" key="1">
    <citation type="submission" date="2014-03" db="EMBL/GenBank/DDBJ databases">
        <authorList>
            <person name="Aksoy S."/>
            <person name="Warren W."/>
            <person name="Wilson R.K."/>
        </authorList>
    </citation>
    <scope>NUCLEOTIDE SEQUENCE [LARGE SCALE GENOMIC DNA]</scope>
    <source>
        <strain evidence="5">IAEA</strain>
    </source>
</reference>
<organism evidence="4 5">
    <name type="scientific">Glossina brevipalpis</name>
    <dbReference type="NCBI Taxonomy" id="37001"/>
    <lineage>
        <taxon>Eukaryota</taxon>
        <taxon>Metazoa</taxon>
        <taxon>Ecdysozoa</taxon>
        <taxon>Arthropoda</taxon>
        <taxon>Hexapoda</taxon>
        <taxon>Insecta</taxon>
        <taxon>Pterygota</taxon>
        <taxon>Neoptera</taxon>
        <taxon>Endopterygota</taxon>
        <taxon>Diptera</taxon>
        <taxon>Brachycera</taxon>
        <taxon>Muscomorpha</taxon>
        <taxon>Hippoboscoidea</taxon>
        <taxon>Glossinidae</taxon>
        <taxon>Glossina</taxon>
    </lineage>
</organism>
<keyword evidence="5" id="KW-1185">Reference proteome</keyword>
<feature type="signal peptide" evidence="2">
    <location>
        <begin position="1"/>
        <end position="15"/>
    </location>
</feature>
<dbReference type="EnsemblMetazoa" id="GBRI017856-RA">
    <property type="protein sequence ID" value="GBRI017856-PA"/>
    <property type="gene ID" value="GBRI017856"/>
</dbReference>
<accession>A0A1A9WFI7</accession>
<dbReference type="VEuPathDB" id="VectorBase:GBRI017856"/>
<keyword evidence="2" id="KW-0732">Signal</keyword>
<proteinExistence type="predicted"/>
<dbReference type="Proteomes" id="UP000091820">
    <property type="component" value="Unassembled WGS sequence"/>
</dbReference>
<dbReference type="AlphaFoldDB" id="A0A1A9WFI7"/>
<evidence type="ECO:0000313" key="5">
    <source>
        <dbReference type="Proteomes" id="UP000091820"/>
    </source>
</evidence>
<feature type="region of interest" description="Disordered" evidence="1">
    <location>
        <begin position="122"/>
        <end position="146"/>
    </location>
</feature>
<evidence type="ECO:0000256" key="2">
    <source>
        <dbReference type="SAM" id="SignalP"/>
    </source>
</evidence>
<dbReference type="InterPro" id="IPR032011">
    <property type="entry name" value="DUF4794"/>
</dbReference>
<dbReference type="Pfam" id="PF16042">
    <property type="entry name" value="DUF4794"/>
    <property type="match status" value="1"/>
</dbReference>
<feature type="domain" description="DUF4794" evidence="3">
    <location>
        <begin position="47"/>
        <end position="127"/>
    </location>
</feature>
<evidence type="ECO:0000256" key="1">
    <source>
        <dbReference type="SAM" id="MobiDB-lite"/>
    </source>
</evidence>
<protein>
    <submittedName>
        <fullName evidence="4">DUF4794 domain-containing protein</fullName>
    </submittedName>
</protein>
<evidence type="ECO:0000259" key="3">
    <source>
        <dbReference type="Pfam" id="PF16042"/>
    </source>
</evidence>